<dbReference type="Gene3D" id="3.10.310.50">
    <property type="match status" value="1"/>
</dbReference>
<dbReference type="EMBL" id="RZGZ01000002">
    <property type="protein sequence ID" value="RUR01243.1"/>
    <property type="molecule type" value="Genomic_DNA"/>
</dbReference>
<keyword evidence="1" id="KW-0175">Coiled coil</keyword>
<name>A0A433JSG7_9MICO</name>
<accession>A0A433JSG7</accession>
<keyword evidence="6" id="KW-1185">Reference proteome</keyword>
<evidence type="ECO:0000256" key="1">
    <source>
        <dbReference type="SAM" id="Coils"/>
    </source>
</evidence>
<dbReference type="Proteomes" id="UP000274909">
    <property type="component" value="Unassembled WGS sequence"/>
</dbReference>
<dbReference type="InterPro" id="IPR007621">
    <property type="entry name" value="TPM_dom"/>
</dbReference>
<dbReference type="AlphaFoldDB" id="A0A433JSG7"/>
<dbReference type="Pfam" id="PF04536">
    <property type="entry name" value="TPM_phosphatase"/>
    <property type="match status" value="1"/>
</dbReference>
<evidence type="ECO:0000256" key="3">
    <source>
        <dbReference type="SAM" id="Phobius"/>
    </source>
</evidence>
<keyword evidence="3" id="KW-1133">Transmembrane helix</keyword>
<evidence type="ECO:0000256" key="2">
    <source>
        <dbReference type="SAM" id="MobiDB-lite"/>
    </source>
</evidence>
<gene>
    <name evidence="5" type="ORF">ELQ94_06950</name>
</gene>
<feature type="domain" description="TPM" evidence="4">
    <location>
        <begin position="86"/>
        <end position="203"/>
    </location>
</feature>
<sequence length="736" mass="74804">MKPPPRLLATLRKRESGHMLARFTTAAAALVVAAATAVLPLSAGSALASTPAASSENAVSTSATTDTAVPAIRSAEAPVDLGSEHVVDNSGVLDAAGISAIEDAIGELQREDVDLWVVYVGEFSSPTDAETWANNTAEQNGLGPNQYLLAVATDSRNYYLSGDTSGPVSGDQLTSIEEDQILPALRDDDWSGAGVAAANGLRDVLAGSYGSSGSGFFWILIAGVVGIGAVIFFVARSRRRTSGTSGATGPAAPAAVPTAELQRQAGIALVRTDDAVRTSEQELSFAVAQYGAESTVAFRASIDAAKAKLTEAFTLKQQLDDHIEDTEQQVREWNERIIALCDAADDDLDAQAESFAQLRAIEQNAPETLATIRTEVASARDRLPGTSQRLEAARARLAASALEPVVDNVREADGLLAFADERFAEADTAIAGQRGGEAAVAIRAAETAGDQAVALLDAVDRRLEQLDHAEQTIPGLLSEIDADIAAARARGQRGGDLAAAVAAAETVVADVRAAQSSAAPGDPVATLDRLTAASTSIDAATEEVRAADEAARRASSLLGSVLVSARAKVSAAEDFISSRRGAITEDARTRLASAGQSLVRAEQLGATDPAAALEHAQRAESLASDAMRAAQVDMNSYSSPRMSTGSGIGDAATGSVIGNILTDMLLGGGSSRRGGYGGGGGGGIFGGSGGGFGGGFGGSGRSRSGGGGFGGGSRSRSSFGGSRGGGGRSRSGGGRF</sequence>
<feature type="region of interest" description="Disordered" evidence="2">
    <location>
        <begin position="696"/>
        <end position="736"/>
    </location>
</feature>
<keyword evidence="3" id="KW-0472">Membrane</keyword>
<protein>
    <submittedName>
        <fullName evidence="5">TPM domain-containing protein</fullName>
    </submittedName>
</protein>
<feature type="coiled-coil region" evidence="1">
    <location>
        <begin position="316"/>
        <end position="343"/>
    </location>
</feature>
<keyword evidence="3" id="KW-0812">Transmembrane</keyword>
<feature type="compositionally biased region" description="Gly residues" evidence="2">
    <location>
        <begin position="696"/>
        <end position="713"/>
    </location>
</feature>
<feature type="transmembrane region" description="Helical" evidence="3">
    <location>
        <begin position="215"/>
        <end position="235"/>
    </location>
</feature>
<dbReference type="OrthoDB" id="5105562at2"/>
<comment type="caution">
    <text evidence="5">The sequence shown here is derived from an EMBL/GenBank/DDBJ whole genome shotgun (WGS) entry which is preliminary data.</text>
</comment>
<evidence type="ECO:0000313" key="6">
    <source>
        <dbReference type="Proteomes" id="UP000274909"/>
    </source>
</evidence>
<reference evidence="5 6" key="1">
    <citation type="submission" date="2018-12" db="EMBL/GenBank/DDBJ databases">
        <authorList>
            <person name="Li F."/>
        </authorList>
    </citation>
    <scope>NUCLEOTIDE SEQUENCE [LARGE SCALE GENOMIC DNA]</scope>
    <source>
        <strain evidence="5 6">EGI 6500705</strain>
    </source>
</reference>
<proteinExistence type="predicted"/>
<evidence type="ECO:0000259" key="4">
    <source>
        <dbReference type="Pfam" id="PF04536"/>
    </source>
</evidence>
<feature type="compositionally biased region" description="Gly residues" evidence="2">
    <location>
        <begin position="721"/>
        <end position="736"/>
    </location>
</feature>
<organism evidence="5 6">
    <name type="scientific">Labedella endophytica</name>
    <dbReference type="NCBI Taxonomy" id="1523160"/>
    <lineage>
        <taxon>Bacteria</taxon>
        <taxon>Bacillati</taxon>
        <taxon>Actinomycetota</taxon>
        <taxon>Actinomycetes</taxon>
        <taxon>Micrococcales</taxon>
        <taxon>Microbacteriaceae</taxon>
        <taxon>Labedella</taxon>
    </lineage>
</organism>
<evidence type="ECO:0000313" key="5">
    <source>
        <dbReference type="EMBL" id="RUR01243.1"/>
    </source>
</evidence>